<evidence type="ECO:0000313" key="2">
    <source>
        <dbReference type="Proteomes" id="UP000241071"/>
    </source>
</evidence>
<accession>M1PNC1</accession>
<proteinExistence type="predicted"/>
<sequence length="160" mass="19588">MSKNNFNSQSQSVDKMYQTLINIKSIECNSPKNRNKLYKILKIQNIKFKKKVIGYTTGKKSLCRWSDRRIGWDFKRITKWIISERMIKEEVINCFYNYICDHNYNHDRDIKIINQIFSKKLSFREIYEIMNVHWNFMINDKWTPFDNCHIYKTIVRIELI</sequence>
<organism evidence="1 2">
    <name type="scientific">Moumouvirus goulette</name>
    <dbReference type="NCBI Taxonomy" id="1247379"/>
    <lineage>
        <taxon>Viruses</taxon>
        <taxon>Varidnaviria</taxon>
        <taxon>Bamfordvirae</taxon>
        <taxon>Nucleocytoviricota</taxon>
        <taxon>Megaviricetes</taxon>
        <taxon>Imitervirales</taxon>
        <taxon>Mimiviridae</taxon>
        <taxon>Megamimivirinae</taxon>
        <taxon>Moumouvirus</taxon>
        <taxon>Moumouvirus goulettemassiliense</taxon>
    </lineage>
</organism>
<protein>
    <submittedName>
        <fullName evidence="1">Uncharacterized protein</fullName>
    </submittedName>
</protein>
<evidence type="ECO:0000313" key="1">
    <source>
        <dbReference type="EMBL" id="AGF85486.1"/>
    </source>
</evidence>
<name>M1PNC1_9VIRU</name>
<reference evidence="1 2" key="1">
    <citation type="submission" date="2012-10" db="EMBL/GenBank/DDBJ databases">
        <title>Complete genome sequence of Moumouvirus goulette.</title>
        <authorList>
            <person name="Fournous G."/>
            <person name="Bougalmi M."/>
            <person name="Colson P."/>
        </authorList>
    </citation>
    <scope>NUCLEOTIDE SEQUENCE [LARGE SCALE GENOMIC DNA]</scope>
</reference>
<keyword evidence="2" id="KW-1185">Reference proteome</keyword>
<dbReference type="EMBL" id="KC008572">
    <property type="protein sequence ID" value="AGF85486.1"/>
    <property type="molecule type" value="Genomic_DNA"/>
</dbReference>
<dbReference type="Proteomes" id="UP000241071">
    <property type="component" value="Segment"/>
</dbReference>
<gene>
    <name evidence="1" type="ORF">glt_00681</name>
</gene>